<feature type="transmembrane region" description="Helical" evidence="1">
    <location>
        <begin position="44"/>
        <end position="63"/>
    </location>
</feature>
<protein>
    <submittedName>
        <fullName evidence="2">HupE/UreJ family protein</fullName>
    </submittedName>
</protein>
<keyword evidence="1" id="KW-0472">Membrane</keyword>
<feature type="transmembrane region" description="Helical" evidence="1">
    <location>
        <begin position="157"/>
        <end position="179"/>
    </location>
</feature>
<evidence type="ECO:0000256" key="1">
    <source>
        <dbReference type="SAM" id="Phobius"/>
    </source>
</evidence>
<organism evidence="2 3">
    <name type="scientific">Candidatus Dechloromonas phosphorivorans</name>
    <dbReference type="NCBI Taxonomy" id="2899244"/>
    <lineage>
        <taxon>Bacteria</taxon>
        <taxon>Pseudomonadati</taxon>
        <taxon>Pseudomonadota</taxon>
        <taxon>Betaproteobacteria</taxon>
        <taxon>Rhodocyclales</taxon>
        <taxon>Azonexaceae</taxon>
        <taxon>Dechloromonas</taxon>
    </lineage>
</organism>
<feature type="transmembrane region" description="Helical" evidence="1">
    <location>
        <begin position="12"/>
        <end position="32"/>
    </location>
</feature>
<feature type="transmembrane region" description="Helical" evidence="1">
    <location>
        <begin position="131"/>
        <end position="151"/>
    </location>
</feature>
<dbReference type="InterPro" id="IPR007038">
    <property type="entry name" value="HupE_UreJ"/>
</dbReference>
<keyword evidence="1" id="KW-1133">Transmembrane helix</keyword>
<proteinExistence type="predicted"/>
<keyword evidence="1" id="KW-0812">Transmembrane</keyword>
<dbReference type="EMBL" id="JADKBR010000015">
    <property type="protein sequence ID" value="MBK8890773.1"/>
    <property type="molecule type" value="Genomic_DNA"/>
</dbReference>
<dbReference type="Pfam" id="PF04955">
    <property type="entry name" value="HupE_UreJ"/>
    <property type="match status" value="1"/>
</dbReference>
<comment type="caution">
    <text evidence="2">The sequence shown here is derived from an EMBL/GenBank/DDBJ whole genome shotgun (WGS) entry which is preliminary data.</text>
</comment>
<feature type="transmembrane region" description="Helical" evidence="1">
    <location>
        <begin position="191"/>
        <end position="208"/>
    </location>
</feature>
<dbReference type="AlphaFoldDB" id="A0A9D7LT94"/>
<reference evidence="2" key="1">
    <citation type="submission" date="2020-10" db="EMBL/GenBank/DDBJ databases">
        <title>Connecting structure to function with the recovery of over 1000 high-quality activated sludge metagenome-assembled genomes encoding full-length rRNA genes using long-read sequencing.</title>
        <authorList>
            <person name="Singleton C.M."/>
            <person name="Petriglieri F."/>
            <person name="Kristensen J.M."/>
            <person name="Kirkegaard R.H."/>
            <person name="Michaelsen T.Y."/>
            <person name="Andersen M.H."/>
            <person name="Karst S.M."/>
            <person name="Dueholm M.S."/>
            <person name="Nielsen P.H."/>
            <person name="Albertsen M."/>
        </authorList>
    </citation>
    <scope>NUCLEOTIDE SEQUENCE</scope>
    <source>
        <strain evidence="2">OdNE_18-Q3-R46-58_BAT3C.305</strain>
    </source>
</reference>
<evidence type="ECO:0000313" key="3">
    <source>
        <dbReference type="Proteomes" id="UP000808146"/>
    </source>
</evidence>
<accession>A0A9D7LT94</accession>
<dbReference type="Proteomes" id="UP000808146">
    <property type="component" value="Unassembled WGS sequence"/>
</dbReference>
<feature type="transmembrane region" description="Helical" evidence="1">
    <location>
        <begin position="99"/>
        <end position="119"/>
    </location>
</feature>
<evidence type="ECO:0000313" key="2">
    <source>
        <dbReference type="EMBL" id="MBK8890773.1"/>
    </source>
</evidence>
<gene>
    <name evidence="2" type="ORF">IPN75_10445</name>
</gene>
<feature type="transmembrane region" description="Helical" evidence="1">
    <location>
        <begin position="75"/>
        <end position="93"/>
    </location>
</feature>
<sequence length="210" mass="21549">MAADLARRRPAWIAWYALPALLAMPLPAAAHLVNTGLGPVYDGIGHFLFSLEELLPLVALALLAGLNGSAAARSAVFLLPLAWLTGGALAQLAGSRLAVAPLAGVPAILILVLGAAVAVDRRLPLVVLRRLLLGAGLVVGLLSGRGLALLADGGLLLLGGFLAQAVLLSWLSALTVAAIRQADWLRIALRVAGSWIAASGLLLLGWQLRG</sequence>
<name>A0A9D7LT94_9RHOO</name>